<proteinExistence type="predicted"/>
<comment type="caution">
    <text evidence="2">The sequence shown here is derived from an EMBL/GenBank/DDBJ whole genome shotgun (WGS) entry which is preliminary data.</text>
</comment>
<feature type="transmembrane region" description="Helical" evidence="1">
    <location>
        <begin position="54"/>
        <end position="73"/>
    </location>
</feature>
<feature type="transmembrane region" description="Helical" evidence="1">
    <location>
        <begin position="79"/>
        <end position="101"/>
    </location>
</feature>
<feature type="transmembrane region" description="Helical" evidence="1">
    <location>
        <begin position="122"/>
        <end position="142"/>
    </location>
</feature>
<evidence type="ECO:0000313" key="3">
    <source>
        <dbReference type="Proteomes" id="UP000231480"/>
    </source>
</evidence>
<feature type="transmembrane region" description="Helical" evidence="1">
    <location>
        <begin position="6"/>
        <end position="34"/>
    </location>
</feature>
<evidence type="ECO:0000256" key="1">
    <source>
        <dbReference type="SAM" id="Phobius"/>
    </source>
</evidence>
<keyword evidence="1" id="KW-0472">Membrane</keyword>
<protein>
    <submittedName>
        <fullName evidence="2">Uncharacterized protein</fullName>
    </submittedName>
</protein>
<name>A0A2G9YDW2_9BACT</name>
<reference evidence="2 3" key="1">
    <citation type="submission" date="2017-09" db="EMBL/GenBank/DDBJ databases">
        <title>Depth-based differentiation of microbial function through sediment-hosted aquifers and enrichment of novel symbionts in the deep terrestrial subsurface.</title>
        <authorList>
            <person name="Probst A.J."/>
            <person name="Ladd B."/>
            <person name="Jarett J.K."/>
            <person name="Geller-Mcgrath D.E."/>
            <person name="Sieber C.M."/>
            <person name="Emerson J.B."/>
            <person name="Anantharaman K."/>
            <person name="Thomas B.C."/>
            <person name="Malmstrom R."/>
            <person name="Stieglmeier M."/>
            <person name="Klingl A."/>
            <person name="Woyke T."/>
            <person name="Ryan C.M."/>
            <person name="Banfield J.F."/>
        </authorList>
    </citation>
    <scope>NUCLEOTIDE SEQUENCE [LARGE SCALE GENOMIC DNA]</scope>
    <source>
        <strain evidence="2">CG23_combo_of_CG06-09_8_20_14_all_37_13</strain>
    </source>
</reference>
<dbReference type="AlphaFoldDB" id="A0A2G9YDW2"/>
<keyword evidence="1" id="KW-1133">Transmembrane helix</keyword>
<sequence>MVITPHMLVGAAIGAQASNFWSVFLLGTVSHYLLDALPHWDYLYKVKINNPNHIMKIGLDFILGSVLILILSWSSPVKILILIGAIAALLPDIAEVLYSNFKLACLKWSSEFHRKIHNSKRISFWPGLPLMLLVSLTAVCFLSG</sequence>
<organism evidence="2 3">
    <name type="scientific">Candidatus Portnoybacteria bacterium CG23_combo_of_CG06-09_8_20_14_all_37_13</name>
    <dbReference type="NCBI Taxonomy" id="1974819"/>
    <lineage>
        <taxon>Bacteria</taxon>
        <taxon>Candidatus Portnoyibacteriota</taxon>
    </lineage>
</organism>
<keyword evidence="1" id="KW-0812">Transmembrane</keyword>
<evidence type="ECO:0000313" key="2">
    <source>
        <dbReference type="EMBL" id="PIP16923.1"/>
    </source>
</evidence>
<dbReference type="Proteomes" id="UP000231480">
    <property type="component" value="Unassembled WGS sequence"/>
</dbReference>
<accession>A0A2G9YDW2</accession>
<dbReference type="EMBL" id="PCRH01000060">
    <property type="protein sequence ID" value="PIP16923.1"/>
    <property type="molecule type" value="Genomic_DNA"/>
</dbReference>
<gene>
    <name evidence="2" type="ORF">COX44_02750</name>
</gene>